<keyword evidence="3" id="KW-1185">Reference proteome</keyword>
<protein>
    <recommendedName>
        <fullName evidence="4">PadR family transcriptional regulator</fullName>
    </recommendedName>
</protein>
<dbReference type="InterPro" id="IPR036388">
    <property type="entry name" value="WH-like_DNA-bd_sf"/>
</dbReference>
<dbReference type="EMBL" id="NWTN01000022">
    <property type="protein sequence ID" value="PRQ65404.1"/>
    <property type="molecule type" value="Genomic_DNA"/>
</dbReference>
<evidence type="ECO:0000313" key="2">
    <source>
        <dbReference type="EMBL" id="PRQ65404.1"/>
    </source>
</evidence>
<dbReference type="Proteomes" id="UP000238163">
    <property type="component" value="Unassembled WGS sequence"/>
</dbReference>
<name>A0ABX5D708_9VIBR</name>
<proteinExistence type="predicted"/>
<comment type="caution">
    <text evidence="2">The sequence shown here is derived from an EMBL/GenBank/DDBJ whole genome shotgun (WGS) entry which is preliminary data.</text>
</comment>
<dbReference type="Gene3D" id="1.10.10.10">
    <property type="entry name" value="Winged helix-like DNA-binding domain superfamily/Winged helix DNA-binding domain"/>
    <property type="match status" value="1"/>
</dbReference>
<dbReference type="RefSeq" id="WP_096444223.1">
    <property type="nucleotide sequence ID" value="NZ_NWTN01000022.1"/>
</dbReference>
<keyword evidence="1" id="KW-0175">Coiled coil</keyword>
<reference evidence="2 3" key="2">
    <citation type="submission" date="2018-03" db="EMBL/GenBank/DDBJ databases">
        <title>Genetic Diversity and Phenotypic Plasticity of AHL Mediated Quorum Sensing in Environmental Strains of Vibrio mediterranei.</title>
        <authorList>
            <person name="Lantoine F."/>
            <person name="Vouve F."/>
        </authorList>
    </citation>
    <scope>NUCLEOTIDE SEQUENCE [LARGE SCALE GENOMIC DNA]</scope>
    <source>
        <strain evidence="2 3">17LN0615E</strain>
    </source>
</reference>
<sequence length="180" mass="20260">MLKYLVLTQLLNGPASGYQVHKRIDDSDLWHTLPAPVYSALKTWLGIGAVSQEACAALNGRQAYAITPLGKQTLADWLGESLVRPMRKDALSAKLCASPADIPVFLRQLEAYILLLNQQVQDAEKKLVMTKGDIESLIDELNQKKILSEYRAELAWCEEVYETLDDWQKKSRLSSLQTQK</sequence>
<dbReference type="SUPFAM" id="SSF46785">
    <property type="entry name" value="Winged helix' DNA-binding domain"/>
    <property type="match status" value="1"/>
</dbReference>
<dbReference type="PANTHER" id="PTHR43252:SF4">
    <property type="entry name" value="TRANSCRIPTIONAL REGULATORY PROTEIN"/>
    <property type="match status" value="1"/>
</dbReference>
<reference evidence="2 3" key="1">
    <citation type="submission" date="2017-09" db="EMBL/GenBank/DDBJ databases">
        <authorList>
            <person name="Girard L."/>
            <person name="Lami R."/>
            <person name="Suzuki M."/>
            <person name="Baudart J."/>
        </authorList>
    </citation>
    <scope>NUCLEOTIDE SEQUENCE [LARGE SCALE GENOMIC DNA]</scope>
    <source>
        <strain evidence="2 3">17LN0615E</strain>
    </source>
</reference>
<organism evidence="2 3">
    <name type="scientific">Vibrio mediterranei</name>
    <dbReference type="NCBI Taxonomy" id="689"/>
    <lineage>
        <taxon>Bacteria</taxon>
        <taxon>Pseudomonadati</taxon>
        <taxon>Pseudomonadota</taxon>
        <taxon>Gammaproteobacteria</taxon>
        <taxon>Vibrionales</taxon>
        <taxon>Vibrionaceae</taxon>
        <taxon>Vibrio</taxon>
    </lineage>
</organism>
<evidence type="ECO:0000256" key="1">
    <source>
        <dbReference type="SAM" id="Coils"/>
    </source>
</evidence>
<dbReference type="PANTHER" id="PTHR43252">
    <property type="entry name" value="TRANSCRIPTIONAL REGULATOR YQJI"/>
    <property type="match status" value="1"/>
</dbReference>
<evidence type="ECO:0000313" key="3">
    <source>
        <dbReference type="Proteomes" id="UP000238163"/>
    </source>
</evidence>
<evidence type="ECO:0008006" key="4">
    <source>
        <dbReference type="Google" id="ProtNLM"/>
    </source>
</evidence>
<accession>A0ABX5D708</accession>
<feature type="coiled-coil region" evidence="1">
    <location>
        <begin position="106"/>
        <end position="140"/>
    </location>
</feature>
<dbReference type="InterPro" id="IPR036390">
    <property type="entry name" value="WH_DNA-bd_sf"/>
</dbReference>
<gene>
    <name evidence="2" type="ORF">COR51_22535</name>
</gene>